<dbReference type="Proteomes" id="UP000494165">
    <property type="component" value="Unassembled WGS sequence"/>
</dbReference>
<proteinExistence type="predicted"/>
<evidence type="ECO:0000313" key="4">
    <source>
        <dbReference type="Proteomes" id="UP000494165"/>
    </source>
</evidence>
<dbReference type="InterPro" id="IPR001304">
    <property type="entry name" value="C-type_lectin-like"/>
</dbReference>
<dbReference type="InterPro" id="IPR016187">
    <property type="entry name" value="CTDL_fold"/>
</dbReference>
<protein>
    <recommendedName>
        <fullName evidence="2">C-type lectin domain-containing protein</fullName>
    </recommendedName>
</protein>
<dbReference type="Gene3D" id="1.10.238.20">
    <property type="entry name" value="Pheromone/general odorant binding protein domain"/>
    <property type="match status" value="1"/>
</dbReference>
<dbReference type="Gene3D" id="3.10.100.10">
    <property type="entry name" value="Mannose-Binding Protein A, subunit A"/>
    <property type="match status" value="1"/>
</dbReference>
<accession>A0A8S1DS71</accession>
<keyword evidence="4" id="KW-1185">Reference proteome</keyword>
<dbReference type="EMBL" id="CADEPI010000318">
    <property type="protein sequence ID" value="CAB3383667.1"/>
    <property type="molecule type" value="Genomic_DNA"/>
</dbReference>
<evidence type="ECO:0000256" key="1">
    <source>
        <dbReference type="SAM" id="SignalP"/>
    </source>
</evidence>
<dbReference type="InterPro" id="IPR036728">
    <property type="entry name" value="PBP_GOBP_sf"/>
</dbReference>
<reference evidence="3 4" key="1">
    <citation type="submission" date="2020-04" db="EMBL/GenBank/DDBJ databases">
        <authorList>
            <person name="Alioto T."/>
            <person name="Alioto T."/>
            <person name="Gomez Garrido J."/>
        </authorList>
    </citation>
    <scope>NUCLEOTIDE SEQUENCE [LARGE SCALE GENOMIC DNA]</scope>
</reference>
<dbReference type="OrthoDB" id="5858677at2759"/>
<dbReference type="PROSITE" id="PS50041">
    <property type="entry name" value="C_TYPE_LECTIN_2"/>
    <property type="match status" value="1"/>
</dbReference>
<sequence>MVLVNRLLIQVLFLLSLLVDVEEVWGAKIRRKKWTSKPLKNKVKILTTIATVIKQTTKTPKNEGPFQFCNNYNRIKKSVQDTAISEDFIVGKRDGITELFDVRDPQFGGYTKQGTIGLRYTFDGAETVEYDRAVEACLFRKLHLLALDTPDEIANLYFILGTTLYEEVEFLWTSAAPCSKSDPLNKATKSCSSLTWCPNNAETRLNYKLNLRNFTPPYCIIYRNKIKRFEPMDCAFKAHFSCESECTRPILPSQNECQKDGSLFEKIGGKTYLKKEHGFRGTWEQNELGFYFFGEKFVNWQENWMTCCRLGLKPLALINTLLDHLDTPNIIAAMQGVVHWTAMTRAGCPLHFENFLHNESETFFLAIYGIQKGGSCVAGSIRDPKAAEILGPSLAVKTTICASKLLLGCEGKEKTFEIRDFPSNCDLPECKGLPDCVMKDELFLTQPFRVLLASWSFGKWHSYCDNSILELQNEYGTWDEAYKRCCSLGMDLLSVHNPAKQDCFGNPYKNSNPNEKGYLPFRTEAWTAGRDIESCRGQLRWCTGYLNDYLKKDLKWKQGHDPRFANNSCVYIDFGDPDFPSLALADCSEKKQIICEAPTGVGFKSQMHYQSCRRNSKVEESEAEKMWNTGDLSRTSFSVKKMIQCVAEHIGLVYNSTQINLHVYLRWMSRMVDPINFASTQKVKDDQRAFFLSFEAEFSDKKLTNTVKDVLVNDALDDLRSAHFDFTTEMMKKLYECKGIKIANKESFAFDFLMCLLQSREMDRFWKLYDFNLEQRSVMPADRDLNLPCMTFDNFLKSDSSLCIPAGGLFRLTEAAFLTQSPIIIEMSSSFTACLERNGSLPYAETKEEFETIYNYIRGVAPNLTIIWDQGFYDKLNTKFMWCRSELGRSQPGANIPIPVTVNATAKQDFVMLVSLPGAKPNLHAVSATEQLKYQTDVFCRIPKSVVVECLTNNPTGTSEY</sequence>
<dbReference type="CDD" id="cd00037">
    <property type="entry name" value="CLECT"/>
    <property type="match status" value="1"/>
</dbReference>
<dbReference type="SUPFAM" id="SSF56436">
    <property type="entry name" value="C-type lectin-like"/>
    <property type="match status" value="1"/>
</dbReference>
<dbReference type="InterPro" id="IPR016186">
    <property type="entry name" value="C-type_lectin-like/link_sf"/>
</dbReference>
<feature type="signal peptide" evidence="1">
    <location>
        <begin position="1"/>
        <end position="26"/>
    </location>
</feature>
<dbReference type="GO" id="GO:0005549">
    <property type="term" value="F:odorant binding"/>
    <property type="evidence" value="ECO:0007669"/>
    <property type="project" value="InterPro"/>
</dbReference>
<keyword evidence="1" id="KW-0732">Signal</keyword>
<feature type="chain" id="PRO_5035934761" description="C-type lectin domain-containing protein" evidence="1">
    <location>
        <begin position="27"/>
        <end position="961"/>
    </location>
</feature>
<comment type="caution">
    <text evidence="3">The sequence shown here is derived from an EMBL/GenBank/DDBJ whole genome shotgun (WGS) entry which is preliminary data.</text>
</comment>
<feature type="domain" description="C-type lectin" evidence="2">
    <location>
        <begin position="460"/>
        <end position="596"/>
    </location>
</feature>
<evidence type="ECO:0000259" key="2">
    <source>
        <dbReference type="PROSITE" id="PS50041"/>
    </source>
</evidence>
<organism evidence="3 4">
    <name type="scientific">Cloeon dipterum</name>
    <dbReference type="NCBI Taxonomy" id="197152"/>
    <lineage>
        <taxon>Eukaryota</taxon>
        <taxon>Metazoa</taxon>
        <taxon>Ecdysozoa</taxon>
        <taxon>Arthropoda</taxon>
        <taxon>Hexapoda</taxon>
        <taxon>Insecta</taxon>
        <taxon>Pterygota</taxon>
        <taxon>Palaeoptera</taxon>
        <taxon>Ephemeroptera</taxon>
        <taxon>Pisciforma</taxon>
        <taxon>Baetidae</taxon>
        <taxon>Cloeon</taxon>
    </lineage>
</organism>
<dbReference type="AlphaFoldDB" id="A0A8S1DS71"/>
<gene>
    <name evidence="3" type="ORF">CLODIP_2_CD13926</name>
</gene>
<name>A0A8S1DS71_9INSE</name>
<dbReference type="SUPFAM" id="SSF47565">
    <property type="entry name" value="Insect pheromone/odorant-binding proteins"/>
    <property type="match status" value="1"/>
</dbReference>
<evidence type="ECO:0000313" key="3">
    <source>
        <dbReference type="EMBL" id="CAB3383667.1"/>
    </source>
</evidence>